<evidence type="ECO:0000313" key="3">
    <source>
        <dbReference type="Proteomes" id="UP000281553"/>
    </source>
</evidence>
<gene>
    <name evidence="2" type="ORF">DILT_LOCUS14662</name>
</gene>
<dbReference type="AlphaFoldDB" id="A0A3P7N3Q1"/>
<sequence length="119" mass="12426">MLQQEHTNLQNMVSSRLREVKLLYSLLQQVGHTPPKHMDELLAAGASSSSSSAFSSLPSSTETLPPFDALSSPQNPFEGSSPSSSRASTTSITAASASMLDLLVAEESPGPCGTLPPPN</sequence>
<feature type="region of interest" description="Disordered" evidence="1">
    <location>
        <begin position="38"/>
        <end position="92"/>
    </location>
</feature>
<proteinExistence type="predicted"/>
<organism evidence="2 3">
    <name type="scientific">Dibothriocephalus latus</name>
    <name type="common">Fish tapeworm</name>
    <name type="synonym">Diphyllobothrium latum</name>
    <dbReference type="NCBI Taxonomy" id="60516"/>
    <lineage>
        <taxon>Eukaryota</taxon>
        <taxon>Metazoa</taxon>
        <taxon>Spiralia</taxon>
        <taxon>Lophotrochozoa</taxon>
        <taxon>Platyhelminthes</taxon>
        <taxon>Cestoda</taxon>
        <taxon>Eucestoda</taxon>
        <taxon>Diphyllobothriidea</taxon>
        <taxon>Diphyllobothriidae</taxon>
        <taxon>Dibothriocephalus</taxon>
    </lineage>
</organism>
<feature type="compositionally biased region" description="Low complexity" evidence="1">
    <location>
        <begin position="80"/>
        <end position="92"/>
    </location>
</feature>
<protein>
    <submittedName>
        <fullName evidence="2">Uncharacterized protein</fullName>
    </submittedName>
</protein>
<accession>A0A3P7N3Q1</accession>
<dbReference type="EMBL" id="UYRU01075274">
    <property type="protein sequence ID" value="VDN25661.1"/>
    <property type="molecule type" value="Genomic_DNA"/>
</dbReference>
<dbReference type="OrthoDB" id="6274023at2759"/>
<name>A0A3P7N3Q1_DIBLA</name>
<evidence type="ECO:0000256" key="1">
    <source>
        <dbReference type="SAM" id="MobiDB-lite"/>
    </source>
</evidence>
<evidence type="ECO:0000313" key="2">
    <source>
        <dbReference type="EMBL" id="VDN25661.1"/>
    </source>
</evidence>
<keyword evidence="3" id="KW-1185">Reference proteome</keyword>
<feature type="compositionally biased region" description="Low complexity" evidence="1">
    <location>
        <begin position="41"/>
        <end position="66"/>
    </location>
</feature>
<reference evidence="2 3" key="1">
    <citation type="submission" date="2018-11" db="EMBL/GenBank/DDBJ databases">
        <authorList>
            <consortium name="Pathogen Informatics"/>
        </authorList>
    </citation>
    <scope>NUCLEOTIDE SEQUENCE [LARGE SCALE GENOMIC DNA]</scope>
</reference>
<dbReference type="Proteomes" id="UP000281553">
    <property type="component" value="Unassembled WGS sequence"/>
</dbReference>